<accession>A0A1H8AAQ8</accession>
<dbReference type="Proteomes" id="UP000183002">
    <property type="component" value="Unassembled WGS sequence"/>
</dbReference>
<evidence type="ECO:0000313" key="1">
    <source>
        <dbReference type="EMBL" id="SEM66888.1"/>
    </source>
</evidence>
<dbReference type="RefSeq" id="WP_050521323.1">
    <property type="nucleotide sequence ID" value="NZ_FOCO01000001.1"/>
</dbReference>
<sequence>MLEFLPQEIRDGLEAAKKRDQKRRSRLRLQVGDAVFPVLRMWGDGLSLDAALTPQLRGLVDLYDGANHIFQCLIVASTAENGELICDFKRSTPVADHAALDFVRDDHAPVGYLPRH</sequence>
<reference evidence="1 2" key="1">
    <citation type="submission" date="2016-10" db="EMBL/GenBank/DDBJ databases">
        <authorList>
            <person name="de Groot N.N."/>
        </authorList>
    </citation>
    <scope>NUCLEOTIDE SEQUENCE [LARGE SCALE GENOMIC DNA]</scope>
    <source>
        <strain evidence="1 2">CGMCC 1.10836</strain>
    </source>
</reference>
<keyword evidence="2" id="KW-1185">Reference proteome</keyword>
<protein>
    <submittedName>
        <fullName evidence="1">Uncharacterized protein</fullName>
    </submittedName>
</protein>
<name>A0A1H8AAQ8_9RHOB</name>
<dbReference type="EMBL" id="FOCO01000001">
    <property type="protein sequence ID" value="SEM66888.1"/>
    <property type="molecule type" value="Genomic_DNA"/>
</dbReference>
<dbReference type="OrthoDB" id="7658488at2"/>
<dbReference type="STRING" id="1077947.SAMN05216227_100134"/>
<organism evidence="1 2">
    <name type="scientific">Pseudorhodobacter antarcticus</name>
    <dbReference type="NCBI Taxonomy" id="1077947"/>
    <lineage>
        <taxon>Bacteria</taxon>
        <taxon>Pseudomonadati</taxon>
        <taxon>Pseudomonadota</taxon>
        <taxon>Alphaproteobacteria</taxon>
        <taxon>Rhodobacterales</taxon>
        <taxon>Paracoccaceae</taxon>
        <taxon>Pseudorhodobacter</taxon>
    </lineage>
</organism>
<dbReference type="AlphaFoldDB" id="A0A1H8AAQ8"/>
<proteinExistence type="predicted"/>
<evidence type="ECO:0000313" key="2">
    <source>
        <dbReference type="Proteomes" id="UP000183002"/>
    </source>
</evidence>
<gene>
    <name evidence="1" type="ORF">SAMN05216227_100134</name>
</gene>